<proteinExistence type="inferred from homology"/>
<organism evidence="3">
    <name type="scientific">Acidobacterium capsulatum</name>
    <dbReference type="NCBI Taxonomy" id="33075"/>
    <lineage>
        <taxon>Bacteria</taxon>
        <taxon>Pseudomonadati</taxon>
        <taxon>Acidobacteriota</taxon>
        <taxon>Terriglobia</taxon>
        <taxon>Terriglobales</taxon>
        <taxon>Acidobacteriaceae</taxon>
        <taxon>Acidobacterium</taxon>
    </lineage>
</organism>
<dbReference type="InterPro" id="IPR036591">
    <property type="entry name" value="YggU-like_sf"/>
</dbReference>
<dbReference type="SMART" id="SM01152">
    <property type="entry name" value="DUF167"/>
    <property type="match status" value="1"/>
</dbReference>
<evidence type="ECO:0000256" key="2">
    <source>
        <dbReference type="HAMAP-Rule" id="MF_00634"/>
    </source>
</evidence>
<accession>A0A7V4XRR6</accession>
<protein>
    <recommendedName>
        <fullName evidence="2">UPF0235 protein ENW50_04220</fullName>
    </recommendedName>
</protein>
<name>A0A7V4XRR6_9BACT</name>
<dbReference type="NCBIfam" id="TIGR00251">
    <property type="entry name" value="DUF167 family protein"/>
    <property type="match status" value="1"/>
</dbReference>
<dbReference type="PANTHER" id="PTHR13420">
    <property type="entry name" value="UPF0235 PROTEIN C15ORF40"/>
    <property type="match status" value="1"/>
</dbReference>
<comment type="similarity">
    <text evidence="1 2">Belongs to the UPF0235 family.</text>
</comment>
<dbReference type="GO" id="GO:0005737">
    <property type="term" value="C:cytoplasm"/>
    <property type="evidence" value="ECO:0007669"/>
    <property type="project" value="TreeGrafter"/>
</dbReference>
<gene>
    <name evidence="3" type="ORF">ENW50_04220</name>
</gene>
<dbReference type="AlphaFoldDB" id="A0A7V4XRR6"/>
<comment type="caution">
    <text evidence="3">The sequence shown here is derived from an EMBL/GenBank/DDBJ whole genome shotgun (WGS) entry which is preliminary data.</text>
</comment>
<dbReference type="SUPFAM" id="SSF69786">
    <property type="entry name" value="YggU-like"/>
    <property type="match status" value="1"/>
</dbReference>
<dbReference type="Pfam" id="PF02594">
    <property type="entry name" value="DUF167"/>
    <property type="match status" value="1"/>
</dbReference>
<dbReference type="EMBL" id="DTKL01000020">
    <property type="protein sequence ID" value="HGY93882.1"/>
    <property type="molecule type" value="Genomic_DNA"/>
</dbReference>
<dbReference type="PANTHER" id="PTHR13420:SF7">
    <property type="entry name" value="UPF0235 PROTEIN C15ORF40"/>
    <property type="match status" value="1"/>
</dbReference>
<evidence type="ECO:0000313" key="3">
    <source>
        <dbReference type="EMBL" id="HGY93882.1"/>
    </source>
</evidence>
<dbReference type="Gene3D" id="3.30.1200.10">
    <property type="entry name" value="YggU-like"/>
    <property type="match status" value="1"/>
</dbReference>
<dbReference type="HAMAP" id="MF_00634">
    <property type="entry name" value="UPF0235"/>
    <property type="match status" value="1"/>
</dbReference>
<evidence type="ECO:0000256" key="1">
    <source>
        <dbReference type="ARBA" id="ARBA00010364"/>
    </source>
</evidence>
<reference evidence="3" key="1">
    <citation type="journal article" date="2020" name="mSystems">
        <title>Genome- and Community-Level Interaction Insights into Carbon Utilization and Element Cycling Functions of Hydrothermarchaeota in Hydrothermal Sediment.</title>
        <authorList>
            <person name="Zhou Z."/>
            <person name="Liu Y."/>
            <person name="Xu W."/>
            <person name="Pan J."/>
            <person name="Luo Z.H."/>
            <person name="Li M."/>
        </authorList>
    </citation>
    <scope>NUCLEOTIDE SEQUENCE [LARGE SCALE GENOMIC DNA]</scope>
    <source>
        <strain evidence="3">SpSt-855</strain>
    </source>
</reference>
<sequence>MMPAGLVRETPTGAVLAVRVTPRASRSSFQGVLKKEGQTMLRVALHAPPIDGRANEELLDFLARQLDLPGSSLEIIRGLQSREKLVRMTGMSVAELESLLLPLLRRFLSFPN</sequence>
<dbReference type="InterPro" id="IPR003746">
    <property type="entry name" value="DUF167"/>
</dbReference>